<reference evidence="1 2" key="1">
    <citation type="journal article" date="2018" name="BMC Genomics">
        <title>Genomic comparison of Trypanosoma conorhini and Trypanosoma rangeli to Trypanosoma cruzi strains of high and low virulence.</title>
        <authorList>
            <person name="Bradwell K.R."/>
            <person name="Koparde V.N."/>
            <person name="Matveyev A.V."/>
            <person name="Serrano M.G."/>
            <person name="Alves J.M."/>
            <person name="Parikh H."/>
            <person name="Huang B."/>
            <person name="Lee V."/>
            <person name="Espinosa-Alvarez O."/>
            <person name="Ortiz P.A."/>
            <person name="Costa-Martins A.G."/>
            <person name="Teixeira M.M."/>
            <person name="Buck G.A."/>
        </authorList>
    </citation>
    <scope>NUCLEOTIDE SEQUENCE [LARGE SCALE GENOMIC DNA]</scope>
    <source>
        <strain evidence="1 2">AM80</strain>
    </source>
</reference>
<sequence>MKKKNLTVQQKLHGIIGRIAHTIKSTNANSNQSIGTGLFGILHNVHTKKIINLPLLRLYLQFTLVPPNTHLQTILFNDPLQLILIVRILLKDASAHHATPVPIHIKHHFTSS</sequence>
<dbReference type="AlphaFoldDB" id="A0A3R7KAI1"/>
<dbReference type="RefSeq" id="XP_029237057.1">
    <property type="nucleotide sequence ID" value="XM_029383104.1"/>
</dbReference>
<organism evidence="1 2">
    <name type="scientific">Trypanosoma rangeli</name>
    <dbReference type="NCBI Taxonomy" id="5698"/>
    <lineage>
        <taxon>Eukaryota</taxon>
        <taxon>Discoba</taxon>
        <taxon>Euglenozoa</taxon>
        <taxon>Kinetoplastea</taxon>
        <taxon>Metakinetoplastina</taxon>
        <taxon>Trypanosomatida</taxon>
        <taxon>Trypanosomatidae</taxon>
        <taxon>Trypanosoma</taxon>
        <taxon>Herpetosoma</taxon>
    </lineage>
</organism>
<keyword evidence="2" id="KW-1185">Reference proteome</keyword>
<dbReference type="GeneID" id="40330185"/>
<gene>
    <name evidence="1" type="ORF">TraAM80_06252</name>
</gene>
<comment type="caution">
    <text evidence="1">The sequence shown here is derived from an EMBL/GenBank/DDBJ whole genome shotgun (WGS) entry which is preliminary data.</text>
</comment>
<evidence type="ECO:0000313" key="2">
    <source>
        <dbReference type="Proteomes" id="UP000283634"/>
    </source>
</evidence>
<protein>
    <submittedName>
        <fullName evidence="1">Uncharacterized protein</fullName>
    </submittedName>
</protein>
<evidence type="ECO:0000313" key="1">
    <source>
        <dbReference type="EMBL" id="RNF02666.1"/>
    </source>
</evidence>
<proteinExistence type="predicted"/>
<name>A0A3R7KAI1_TRYRA</name>
<dbReference type="Proteomes" id="UP000283634">
    <property type="component" value="Unassembled WGS sequence"/>
</dbReference>
<dbReference type="EMBL" id="MKGL01000223">
    <property type="protein sequence ID" value="RNF02666.1"/>
    <property type="molecule type" value="Genomic_DNA"/>
</dbReference>
<accession>A0A3R7KAI1</accession>